<dbReference type="InterPro" id="IPR010982">
    <property type="entry name" value="Lambda_DNA-bd_dom_sf"/>
</dbReference>
<proteinExistence type="predicted"/>
<evidence type="ECO:0000313" key="2">
    <source>
        <dbReference type="EMBL" id="GAP05026.1"/>
    </source>
</evidence>
<dbReference type="RefSeq" id="WP_059394343.1">
    <property type="nucleotide sequence ID" value="NZ_DF968101.1"/>
</dbReference>
<dbReference type="SUPFAM" id="SSF47413">
    <property type="entry name" value="lambda repressor-like DNA-binding domains"/>
    <property type="match status" value="1"/>
</dbReference>
<organism evidence="2">
    <name type="scientific">Fructobacillus tropaeoli</name>
    <dbReference type="NCBI Taxonomy" id="709323"/>
    <lineage>
        <taxon>Bacteria</taxon>
        <taxon>Bacillati</taxon>
        <taxon>Bacillota</taxon>
        <taxon>Bacilli</taxon>
        <taxon>Lactobacillales</taxon>
        <taxon>Lactobacillaceae</taxon>
        <taxon>Fructobacillus</taxon>
    </lineage>
</organism>
<keyword evidence="2" id="KW-0238">DNA-binding</keyword>
<dbReference type="GO" id="GO:0003677">
    <property type="term" value="F:DNA binding"/>
    <property type="evidence" value="ECO:0007669"/>
    <property type="project" value="UniProtKB-KW"/>
</dbReference>
<dbReference type="AlphaFoldDB" id="A0A3F3H456"/>
<dbReference type="STRING" id="709323.GCA_001047135_01590"/>
<dbReference type="CDD" id="cd00093">
    <property type="entry name" value="HTH_XRE"/>
    <property type="match status" value="1"/>
</dbReference>
<dbReference type="InterPro" id="IPR001387">
    <property type="entry name" value="Cro/C1-type_HTH"/>
</dbReference>
<evidence type="ECO:0000259" key="1">
    <source>
        <dbReference type="PROSITE" id="PS50943"/>
    </source>
</evidence>
<sequence length="73" mass="8260">MSKNKLTQLRNKKGLSMVQLSLILRKTDGFSKTIGSATLSNWENGIREPKLATWEKLAKFYGVTPAYLVGWED</sequence>
<dbReference type="Pfam" id="PF01381">
    <property type="entry name" value="HTH_3"/>
    <property type="match status" value="1"/>
</dbReference>
<gene>
    <name evidence="2" type="ORF">FTRO_0240010</name>
</gene>
<dbReference type="Gene3D" id="1.10.260.40">
    <property type="entry name" value="lambda repressor-like DNA-binding domains"/>
    <property type="match status" value="1"/>
</dbReference>
<protein>
    <submittedName>
        <fullName evidence="2">DNA-binding helix-turn-helix protein</fullName>
    </submittedName>
</protein>
<dbReference type="Proteomes" id="UP000064514">
    <property type="component" value="Unassembled WGS sequence"/>
</dbReference>
<dbReference type="PROSITE" id="PS50943">
    <property type="entry name" value="HTH_CROC1"/>
    <property type="match status" value="1"/>
</dbReference>
<accession>A0A3F3H456</accession>
<feature type="domain" description="HTH cro/C1-type" evidence="1">
    <location>
        <begin position="6"/>
        <end position="68"/>
    </location>
</feature>
<dbReference type="EMBL" id="DF968101">
    <property type="protein sequence ID" value="GAP05026.1"/>
    <property type="molecule type" value="Genomic_DNA"/>
</dbReference>
<reference evidence="2" key="1">
    <citation type="journal article" date="2015" name="BMC Genomics">
        <title>Comparative genomics of Fructobacillus spp. and Leuconostoc spp. reveals niche-specific evolution of Fructobacillus spp.</title>
        <authorList>
            <person name="Endo A."/>
            <person name="Tanizawa Y."/>
            <person name="Tanaka N."/>
            <person name="Maeno S."/>
            <person name="Kumar H."/>
            <person name="Shiwa Y."/>
            <person name="Okada S."/>
            <person name="Yoshikawa H."/>
            <person name="Dicks L."/>
            <person name="Nakagawa J."/>
            <person name="Arita M."/>
        </authorList>
    </citation>
    <scope>NUCLEOTIDE SEQUENCE [LARGE SCALE GENOMIC DNA]</scope>
    <source>
        <strain evidence="2">F214-1</strain>
    </source>
</reference>
<dbReference type="SMART" id="SM00530">
    <property type="entry name" value="HTH_XRE"/>
    <property type="match status" value="1"/>
</dbReference>
<name>A0A3F3H456_9LACO</name>